<evidence type="ECO:0000313" key="2">
    <source>
        <dbReference type="EMBL" id="CDU21976.1"/>
    </source>
</evidence>
<accession>A0A127Z7C1</accession>
<feature type="compositionally biased region" description="Low complexity" evidence="1">
    <location>
        <begin position="15"/>
        <end position="44"/>
    </location>
</feature>
<evidence type="ECO:0000256" key="1">
    <source>
        <dbReference type="SAM" id="MobiDB-lite"/>
    </source>
</evidence>
<gene>
    <name evidence="2" type="ORF">SPSC_00606</name>
</gene>
<proteinExistence type="predicted"/>
<name>A0A127Z7C1_9BASI</name>
<protein>
    <submittedName>
        <fullName evidence="2">Uncharacterized protein</fullName>
    </submittedName>
</protein>
<dbReference type="AlphaFoldDB" id="A0A127Z7C1"/>
<dbReference type="EMBL" id="LK056654">
    <property type="protein sequence ID" value="CDU21976.1"/>
    <property type="molecule type" value="Genomic_DNA"/>
</dbReference>
<sequence length="124" mass="13484">MSASNDKASVAVAKATEPSDAPTAAAAAAASSTPTASATSTNPSDNKDGASCNIELHREILQSLPELYERSSSRAWVARRDWDEENLPDKHDMSSDMEDAIEIHELIKRDLRPCQEMRPGTRDD</sequence>
<organism evidence="2">
    <name type="scientific">Sporisorium scitamineum</name>
    <dbReference type="NCBI Taxonomy" id="49012"/>
    <lineage>
        <taxon>Eukaryota</taxon>
        <taxon>Fungi</taxon>
        <taxon>Dikarya</taxon>
        <taxon>Basidiomycota</taxon>
        <taxon>Ustilaginomycotina</taxon>
        <taxon>Ustilaginomycetes</taxon>
        <taxon>Ustilaginales</taxon>
        <taxon>Ustilaginaceae</taxon>
        <taxon>Sporisorium</taxon>
    </lineage>
</organism>
<reference evidence="2" key="1">
    <citation type="submission" date="2014-06" db="EMBL/GenBank/DDBJ databases">
        <authorList>
            <person name="Ju J."/>
            <person name="Zhang J."/>
        </authorList>
    </citation>
    <scope>NUCLEOTIDE SEQUENCE</scope>
    <source>
        <strain evidence="2">SscI8</strain>
    </source>
</reference>
<feature type="region of interest" description="Disordered" evidence="1">
    <location>
        <begin position="1"/>
        <end position="51"/>
    </location>
</feature>